<dbReference type="Proteomes" id="UP001285636">
    <property type="component" value="Unassembled WGS sequence"/>
</dbReference>
<name>A0AAJ2NSN0_ALKPS</name>
<gene>
    <name evidence="1" type="ORF">RYX45_21345</name>
</gene>
<dbReference type="EMBL" id="JAWJAY010000381">
    <property type="protein sequence ID" value="MDV2887718.1"/>
    <property type="molecule type" value="Genomic_DNA"/>
</dbReference>
<evidence type="ECO:0000313" key="1">
    <source>
        <dbReference type="EMBL" id="MDV2887718.1"/>
    </source>
</evidence>
<feature type="non-terminal residue" evidence="1">
    <location>
        <position position="1"/>
    </location>
</feature>
<comment type="caution">
    <text evidence="1">The sequence shown here is derived from an EMBL/GenBank/DDBJ whole genome shotgun (WGS) entry which is preliminary data.</text>
</comment>
<protein>
    <submittedName>
        <fullName evidence="1">Uncharacterized protein</fullName>
    </submittedName>
</protein>
<dbReference type="AlphaFoldDB" id="A0AAJ2NSN0"/>
<dbReference type="SUPFAM" id="SSF53706">
    <property type="entry name" value="Formate dehydrogenase/DMSO reductase, domains 1-3"/>
    <property type="match status" value="1"/>
</dbReference>
<reference evidence="1" key="1">
    <citation type="submission" date="2023-10" db="EMBL/GenBank/DDBJ databases">
        <title>Screening of Alkalihalophilus pseudofirmusBZ-TG-HK211 and Its Alleviation of Salt Stress on Rapeseed Growth.</title>
        <authorList>
            <person name="Zhao B."/>
            <person name="Guo T."/>
        </authorList>
    </citation>
    <scope>NUCLEOTIDE SEQUENCE</scope>
    <source>
        <strain evidence="1">BZ-TG-HK211</strain>
    </source>
</reference>
<dbReference type="RefSeq" id="WP_323467896.1">
    <property type="nucleotide sequence ID" value="NZ_JAWJAY010000381.1"/>
</dbReference>
<evidence type="ECO:0000313" key="2">
    <source>
        <dbReference type="Proteomes" id="UP001285636"/>
    </source>
</evidence>
<proteinExistence type="predicted"/>
<sequence>HELALKLKGLYAGSTKSADKPIQALDWNYGSGPEPDIDLVCKEINGYDLKSGKLLPGFGALLDDGSTSSGNWIYSGFYPEEGKNLAKRRDNKDTGGGNF</sequence>
<organism evidence="1 2">
    <name type="scientific">Alkalihalophilus pseudofirmus</name>
    <name type="common">Bacillus pseudofirmus</name>
    <dbReference type="NCBI Taxonomy" id="79885"/>
    <lineage>
        <taxon>Bacteria</taxon>
        <taxon>Bacillati</taxon>
        <taxon>Bacillota</taxon>
        <taxon>Bacilli</taxon>
        <taxon>Bacillales</taxon>
        <taxon>Bacillaceae</taxon>
        <taxon>Alkalihalophilus</taxon>
    </lineage>
</organism>
<feature type="non-terminal residue" evidence="1">
    <location>
        <position position="99"/>
    </location>
</feature>
<accession>A0AAJ2NSN0</accession>